<keyword evidence="3" id="KW-1185">Reference proteome</keyword>
<feature type="transmembrane region" description="Helical" evidence="1">
    <location>
        <begin position="23"/>
        <end position="44"/>
    </location>
</feature>
<reference evidence="2 3" key="1">
    <citation type="journal article" date="2015" name="Antonie Van Leeuwenhoek">
        <title>Prauserella endophytica sp. nov., an endophytic actinobacterium isolated from Tamarix taklamakanensis.</title>
        <authorList>
            <person name="Liu J.M."/>
            <person name="Habden X."/>
            <person name="Guo L."/>
            <person name="Tuo L."/>
            <person name="Jiang Z.K."/>
            <person name="Liu S.W."/>
            <person name="Liu X.F."/>
            <person name="Chen L."/>
            <person name="Li R.F."/>
            <person name="Zhang Y.Q."/>
            <person name="Sun C.H."/>
        </authorList>
    </citation>
    <scope>NUCLEOTIDE SEQUENCE [LARGE SCALE GENOMIC DNA]</scope>
    <source>
        <strain evidence="2 3">CGMCC 4.7182</strain>
    </source>
</reference>
<keyword evidence="1" id="KW-1133">Transmembrane helix</keyword>
<protein>
    <submittedName>
        <fullName evidence="2">Uncharacterized protein</fullName>
    </submittedName>
</protein>
<dbReference type="Proteomes" id="UP000309992">
    <property type="component" value="Unassembled WGS sequence"/>
</dbReference>
<dbReference type="RefSeq" id="WP_112266469.1">
    <property type="nucleotide sequence ID" value="NZ_SWMS01000001.1"/>
</dbReference>
<proteinExistence type="predicted"/>
<keyword evidence="1" id="KW-0812">Transmembrane</keyword>
<accession>A0ABY2SDG5</accession>
<name>A0ABY2SDG5_9PSEU</name>
<sequence>MSDVVWPAVPGYSTERLHQPWRLFVAACEVVVAAVAVWVAFLAWDNSLTTVTVRLDDGTELVSRVYAGNWIALAIGLGGLAGILVVDAIRQALLGVRTRRRRYRKSRDNGQVAEG</sequence>
<feature type="transmembrane region" description="Helical" evidence="1">
    <location>
        <begin position="70"/>
        <end position="96"/>
    </location>
</feature>
<comment type="caution">
    <text evidence="2">The sequence shown here is derived from an EMBL/GenBank/DDBJ whole genome shotgun (WGS) entry which is preliminary data.</text>
</comment>
<evidence type="ECO:0000313" key="2">
    <source>
        <dbReference type="EMBL" id="TKG73654.1"/>
    </source>
</evidence>
<organism evidence="2 3">
    <name type="scientific">Prauserella endophytica</name>
    <dbReference type="NCBI Taxonomy" id="1592324"/>
    <lineage>
        <taxon>Bacteria</taxon>
        <taxon>Bacillati</taxon>
        <taxon>Actinomycetota</taxon>
        <taxon>Actinomycetes</taxon>
        <taxon>Pseudonocardiales</taxon>
        <taxon>Pseudonocardiaceae</taxon>
        <taxon>Prauserella</taxon>
        <taxon>Prauserella coralliicola group</taxon>
    </lineage>
</organism>
<evidence type="ECO:0000256" key="1">
    <source>
        <dbReference type="SAM" id="Phobius"/>
    </source>
</evidence>
<keyword evidence="1" id="KW-0472">Membrane</keyword>
<dbReference type="EMBL" id="SWMS01000001">
    <property type="protein sequence ID" value="TKG73654.1"/>
    <property type="molecule type" value="Genomic_DNA"/>
</dbReference>
<gene>
    <name evidence="2" type="ORF">FCN18_03620</name>
</gene>
<evidence type="ECO:0000313" key="3">
    <source>
        <dbReference type="Proteomes" id="UP000309992"/>
    </source>
</evidence>